<reference evidence="12" key="2">
    <citation type="submission" date="2025-08" db="UniProtKB">
        <authorList>
            <consortium name="Ensembl"/>
        </authorList>
    </citation>
    <scope>IDENTIFICATION</scope>
</reference>
<proteinExistence type="predicted"/>
<dbReference type="PROSITE" id="PS50963">
    <property type="entry name" value="LINK_2"/>
    <property type="match status" value="1"/>
</dbReference>
<keyword evidence="7" id="KW-0675">Receptor</keyword>
<evidence type="ECO:0000313" key="12">
    <source>
        <dbReference type="Ensembl" id="ENSMMDP00005035931.1"/>
    </source>
</evidence>
<keyword evidence="4" id="KW-1133">Transmembrane helix</keyword>
<keyword evidence="2" id="KW-0812">Transmembrane</keyword>
<dbReference type="Pfam" id="PF00193">
    <property type="entry name" value="Xlink"/>
    <property type="match status" value="1"/>
</dbReference>
<comment type="subcellular location">
    <subcellularLocation>
        <location evidence="1">Membrane</location>
        <topology evidence="1">Single-pass membrane protein</topology>
    </subcellularLocation>
</comment>
<dbReference type="InterPro" id="IPR016187">
    <property type="entry name" value="CTDL_fold"/>
</dbReference>
<feature type="chain" id="PRO_5025643303" description="Link domain-containing protein" evidence="10">
    <location>
        <begin position="22"/>
        <end position="80"/>
    </location>
</feature>
<comment type="caution">
    <text evidence="9">Lacks conserved residue(s) required for the propagation of feature annotation.</text>
</comment>
<dbReference type="InterPro" id="IPR000538">
    <property type="entry name" value="Link_dom"/>
</dbReference>
<evidence type="ECO:0000256" key="4">
    <source>
        <dbReference type="ARBA" id="ARBA00022989"/>
    </source>
</evidence>
<dbReference type="Proteomes" id="UP000472263">
    <property type="component" value="Chromosome 6"/>
</dbReference>
<reference evidence="12" key="3">
    <citation type="submission" date="2025-09" db="UniProtKB">
        <authorList>
            <consortium name="Ensembl"/>
        </authorList>
    </citation>
    <scope>IDENTIFICATION</scope>
</reference>
<dbReference type="Ensembl" id="ENSMMDT00005036715.1">
    <property type="protein sequence ID" value="ENSMMDP00005035931.1"/>
    <property type="gene ID" value="ENSMMDG00005016849.1"/>
</dbReference>
<reference evidence="12" key="1">
    <citation type="submission" date="2019-06" db="EMBL/GenBank/DDBJ databases">
        <authorList>
            <consortium name="Wellcome Sanger Institute Data Sharing"/>
        </authorList>
    </citation>
    <scope>NUCLEOTIDE SEQUENCE [LARGE SCALE GENOMIC DNA]</scope>
</reference>
<feature type="domain" description="Link" evidence="11">
    <location>
        <begin position="34"/>
        <end position="80"/>
    </location>
</feature>
<keyword evidence="5" id="KW-0472">Membrane</keyword>
<dbReference type="AlphaFoldDB" id="A0A667ZSZ9"/>
<dbReference type="GO" id="GO:0004888">
    <property type="term" value="F:transmembrane signaling receptor activity"/>
    <property type="evidence" value="ECO:0007669"/>
    <property type="project" value="TreeGrafter"/>
</dbReference>
<name>A0A667ZSZ9_9TELE</name>
<dbReference type="GO" id="GO:0007155">
    <property type="term" value="P:cell adhesion"/>
    <property type="evidence" value="ECO:0007669"/>
    <property type="project" value="InterPro"/>
</dbReference>
<dbReference type="InterPro" id="IPR043210">
    <property type="entry name" value="CD44_antigen-like"/>
</dbReference>
<dbReference type="Gene3D" id="3.10.100.10">
    <property type="entry name" value="Mannose-Binding Protein A, subunit A"/>
    <property type="match status" value="1"/>
</dbReference>
<dbReference type="SUPFAM" id="SSF56436">
    <property type="entry name" value="C-type lectin-like"/>
    <property type="match status" value="1"/>
</dbReference>
<feature type="signal peptide" evidence="10">
    <location>
        <begin position="1"/>
        <end position="21"/>
    </location>
</feature>
<dbReference type="GeneTree" id="ENSGT01120000276033"/>
<protein>
    <recommendedName>
        <fullName evidence="11">Link domain-containing protein</fullName>
    </recommendedName>
</protein>
<evidence type="ECO:0000256" key="2">
    <source>
        <dbReference type="ARBA" id="ARBA00022692"/>
    </source>
</evidence>
<accession>A0A667ZSZ9</accession>
<keyword evidence="3 10" id="KW-0732">Signal</keyword>
<dbReference type="GO" id="GO:0005540">
    <property type="term" value="F:hyaluronic acid binding"/>
    <property type="evidence" value="ECO:0007669"/>
    <property type="project" value="InterPro"/>
</dbReference>
<organism evidence="12 13">
    <name type="scientific">Myripristis murdjan</name>
    <name type="common">pinecone soldierfish</name>
    <dbReference type="NCBI Taxonomy" id="586833"/>
    <lineage>
        <taxon>Eukaryota</taxon>
        <taxon>Metazoa</taxon>
        <taxon>Chordata</taxon>
        <taxon>Craniata</taxon>
        <taxon>Vertebrata</taxon>
        <taxon>Euteleostomi</taxon>
        <taxon>Actinopterygii</taxon>
        <taxon>Neopterygii</taxon>
        <taxon>Teleostei</taxon>
        <taxon>Neoteleostei</taxon>
        <taxon>Acanthomorphata</taxon>
        <taxon>Holocentriformes</taxon>
        <taxon>Holocentridae</taxon>
        <taxon>Myripristis</taxon>
    </lineage>
</organism>
<evidence type="ECO:0000256" key="9">
    <source>
        <dbReference type="PROSITE-ProRule" id="PRU00323"/>
    </source>
</evidence>
<dbReference type="InParanoid" id="A0A667ZSZ9"/>
<evidence type="ECO:0000256" key="7">
    <source>
        <dbReference type="ARBA" id="ARBA00023170"/>
    </source>
</evidence>
<evidence type="ECO:0000313" key="13">
    <source>
        <dbReference type="Proteomes" id="UP000472263"/>
    </source>
</evidence>
<keyword evidence="6" id="KW-1015">Disulfide bond</keyword>
<evidence type="ECO:0000256" key="8">
    <source>
        <dbReference type="ARBA" id="ARBA00023180"/>
    </source>
</evidence>
<evidence type="ECO:0000256" key="1">
    <source>
        <dbReference type="ARBA" id="ARBA00004167"/>
    </source>
</evidence>
<evidence type="ECO:0000256" key="5">
    <source>
        <dbReference type="ARBA" id="ARBA00023136"/>
    </source>
</evidence>
<dbReference type="InterPro" id="IPR016186">
    <property type="entry name" value="C-type_lectin-like/link_sf"/>
</dbReference>
<dbReference type="PANTHER" id="PTHR10225">
    <property type="entry name" value="HYALURONAN RECEPTOR"/>
    <property type="match status" value="1"/>
</dbReference>
<dbReference type="PANTHER" id="PTHR10225:SF5">
    <property type="entry name" value="C-TYPE LECTIN DOMAIN-CONTAINING PROTEIN"/>
    <property type="match status" value="1"/>
</dbReference>
<evidence type="ECO:0000256" key="10">
    <source>
        <dbReference type="SAM" id="SignalP"/>
    </source>
</evidence>
<dbReference type="GO" id="GO:0005886">
    <property type="term" value="C:plasma membrane"/>
    <property type="evidence" value="ECO:0007669"/>
    <property type="project" value="TreeGrafter"/>
</dbReference>
<keyword evidence="13" id="KW-1185">Reference proteome</keyword>
<evidence type="ECO:0000256" key="3">
    <source>
        <dbReference type="ARBA" id="ARBA00022729"/>
    </source>
</evidence>
<evidence type="ECO:0000256" key="6">
    <source>
        <dbReference type="ARBA" id="ARBA00023157"/>
    </source>
</evidence>
<sequence length="80" mass="8977">MARVWLFTHLLFLSFAVCTQAFNLRKSKSDRIAGIFMIPESGEYILNSTDAKTACQRLNATIATTAQMDKALQLGFEKCK</sequence>
<evidence type="ECO:0000259" key="11">
    <source>
        <dbReference type="PROSITE" id="PS50963"/>
    </source>
</evidence>
<keyword evidence="8" id="KW-0325">Glycoprotein</keyword>